<evidence type="ECO:0000313" key="4">
    <source>
        <dbReference type="Proteomes" id="UP000548476"/>
    </source>
</evidence>
<protein>
    <recommendedName>
        <fullName evidence="5">Tetratricopeptide repeat protein</fullName>
    </recommendedName>
</protein>
<dbReference type="RefSeq" id="WP_184785166.1">
    <property type="nucleotide sequence ID" value="NZ_BONT01000062.1"/>
</dbReference>
<dbReference type="SMART" id="SM00028">
    <property type="entry name" value="TPR"/>
    <property type="match status" value="8"/>
</dbReference>
<dbReference type="Pfam" id="PF13424">
    <property type="entry name" value="TPR_12"/>
    <property type="match status" value="1"/>
</dbReference>
<accession>A0A841FGL9</accession>
<comment type="caution">
    <text evidence="3">The sequence shown here is derived from an EMBL/GenBank/DDBJ whole genome shotgun (WGS) entry which is preliminary data.</text>
</comment>
<keyword evidence="4" id="KW-1185">Reference proteome</keyword>
<dbReference type="InterPro" id="IPR011990">
    <property type="entry name" value="TPR-like_helical_dom_sf"/>
</dbReference>
<proteinExistence type="predicted"/>
<evidence type="ECO:0000256" key="2">
    <source>
        <dbReference type="ARBA" id="ARBA00022803"/>
    </source>
</evidence>
<dbReference type="AlphaFoldDB" id="A0A841FGL9"/>
<dbReference type="PANTHER" id="PTHR45641">
    <property type="entry name" value="TETRATRICOPEPTIDE REPEAT PROTEIN (AFU_ORTHOLOGUE AFUA_6G03870)"/>
    <property type="match status" value="1"/>
</dbReference>
<gene>
    <name evidence="3" type="ORF">HNR73_000079</name>
</gene>
<name>A0A841FGL9_9ACTN</name>
<dbReference type="SUPFAM" id="SSF48452">
    <property type="entry name" value="TPR-like"/>
    <property type="match status" value="5"/>
</dbReference>
<dbReference type="InterPro" id="IPR019734">
    <property type="entry name" value="TPR_rpt"/>
</dbReference>
<evidence type="ECO:0000313" key="3">
    <source>
        <dbReference type="EMBL" id="MBB6032237.1"/>
    </source>
</evidence>
<keyword evidence="1" id="KW-0677">Repeat</keyword>
<dbReference type="Gene3D" id="1.25.40.10">
    <property type="entry name" value="Tetratricopeptide repeat domain"/>
    <property type="match status" value="4"/>
</dbReference>
<organism evidence="3 4">
    <name type="scientific">Phytomonospora endophytica</name>
    <dbReference type="NCBI Taxonomy" id="714109"/>
    <lineage>
        <taxon>Bacteria</taxon>
        <taxon>Bacillati</taxon>
        <taxon>Actinomycetota</taxon>
        <taxon>Actinomycetes</taxon>
        <taxon>Micromonosporales</taxon>
        <taxon>Micromonosporaceae</taxon>
        <taxon>Phytomonospora</taxon>
    </lineage>
</organism>
<keyword evidence="2" id="KW-0802">TPR repeat</keyword>
<evidence type="ECO:0000256" key="1">
    <source>
        <dbReference type="ARBA" id="ARBA00022737"/>
    </source>
</evidence>
<sequence>MPAHNPAPATELQAAQAVNAEIAAGREPTPEDTEVFARLVGRLMRTDDYDDAFTWCTRELATLRQLLDNGRDVHSRYAKALGRHAALLNGFERHEESLQSSEQAVLLQQVLWRTDRDEALPLADSLLTRQTSLRELRRYDEALRVCHQAVTIHRGLDHRTRHPDPVRLTLAHRELARLLSLTGADYALKAFAYVVGRLEDHARHDPALRTELAETLNLQLVAMDSAGESPTTLLTRSERLLRLEEELADEAPGTRLTQLAQALHNHATQLSAVGRDRDAVEHSARAVAMYIRLTASERELPQHLAGYADTLDLHAGRLAALGRVEQALDFSTEALDAYDTLLDDDRGLTLAAAAAARENHACLLESLERFDEAAEHSTRAIVMLEELTADGYPRDRANLATALSNLANRLMFAERVPEAFTAAERALRIREDMAVGAAPERRADLGVSLLNLAKLLADHGDRGLGISYSSRSIAVLEELDDAAYLPLLAQARHNHAQYLAEIGRHEEAAACIGAAVSLREILGDADDLADSLHDAIRFHRDAGLRDQATAHAERREELLADDPERLPELVEDRLTLAELHTDAGHRRAAVAVARRAVEAASRHAVDASADPADEELLECALSGLARALRTVAPDEACEVAASCLWIAEERGDPYGLAHALDNYADALHHAGRHDEGLAHSTRALSLWQDLGDVADLASCHTVRAATLAALRRYSEALDAATRAVDLLRTTDSPGDLAQALHEQARRLHDTGRRAEAILAAQEALRHFETALPPHHPDLAAALLTAAHVDHPDAKSLAARAVTAYEAAEDVDPGLHTRALDEARRTLGRLR</sequence>
<reference evidence="3 4" key="1">
    <citation type="submission" date="2020-08" db="EMBL/GenBank/DDBJ databases">
        <title>Genomic Encyclopedia of Type Strains, Phase IV (KMG-IV): sequencing the most valuable type-strain genomes for metagenomic binning, comparative biology and taxonomic classification.</title>
        <authorList>
            <person name="Goeker M."/>
        </authorList>
    </citation>
    <scope>NUCLEOTIDE SEQUENCE [LARGE SCALE GENOMIC DNA]</scope>
    <source>
        <strain evidence="3 4">YIM 65646</strain>
    </source>
</reference>
<dbReference type="EMBL" id="JACHGT010000001">
    <property type="protein sequence ID" value="MBB6032237.1"/>
    <property type="molecule type" value="Genomic_DNA"/>
</dbReference>
<dbReference type="Proteomes" id="UP000548476">
    <property type="component" value="Unassembled WGS sequence"/>
</dbReference>
<evidence type="ECO:0008006" key="5">
    <source>
        <dbReference type="Google" id="ProtNLM"/>
    </source>
</evidence>
<dbReference type="PANTHER" id="PTHR45641:SF19">
    <property type="entry name" value="NEPHROCYSTIN-3"/>
    <property type="match status" value="1"/>
</dbReference>